<gene>
    <name evidence="1" type="primary">gptA</name>
    <name evidence="1" type="ORF">KP001_04315</name>
</gene>
<evidence type="ECO:0000313" key="1">
    <source>
        <dbReference type="EMBL" id="QXE91773.1"/>
    </source>
</evidence>
<evidence type="ECO:0000313" key="2">
    <source>
        <dbReference type="Proteomes" id="UP000683559"/>
    </source>
</evidence>
<reference evidence="1 2" key="1">
    <citation type="submission" date="2021-06" db="EMBL/GenBank/DDBJ databases">
        <title>Gemonas diversity in paddy soil.</title>
        <authorList>
            <person name="Liu G."/>
        </authorList>
    </citation>
    <scope>NUCLEOTIDE SEQUENCE [LARGE SCALE GENOMIC DNA]</scope>
    <source>
        <strain evidence="1 2">RG2</strain>
    </source>
</reference>
<dbReference type="EMBL" id="CP077683">
    <property type="protein sequence ID" value="QXE91773.1"/>
    <property type="molecule type" value="Genomic_DNA"/>
</dbReference>
<organism evidence="1 2">
    <name type="scientific">Geomonas subterranea</name>
    <dbReference type="NCBI Taxonomy" id="2847989"/>
    <lineage>
        <taxon>Bacteria</taxon>
        <taxon>Pseudomonadati</taxon>
        <taxon>Thermodesulfobacteriota</taxon>
        <taxon>Desulfuromonadia</taxon>
        <taxon>Geobacterales</taxon>
        <taxon>Geobacteraceae</taxon>
        <taxon>Geomonas</taxon>
    </lineage>
</organism>
<sequence length="37" mass="4203">MTKENLAVEILDEGNNNAEMTDGFGCCIYMYIWAGWV</sequence>
<dbReference type="RefSeq" id="WP_217288347.1">
    <property type="nucleotide sequence ID" value="NZ_CP077683.1"/>
</dbReference>
<dbReference type="InterPro" id="IPR026376">
    <property type="entry name" value="rSAM_modified_put"/>
</dbReference>
<dbReference type="Proteomes" id="UP000683559">
    <property type="component" value="Chromosome"/>
</dbReference>
<accession>A0ABX8LIB1</accession>
<keyword evidence="2" id="KW-1185">Reference proteome</keyword>
<name>A0ABX8LIB1_9BACT</name>
<dbReference type="NCBIfam" id="TIGR04229">
    <property type="entry name" value="geopeptide"/>
    <property type="match status" value="1"/>
</dbReference>
<proteinExistence type="predicted"/>
<protein>
    <submittedName>
        <fullName evidence="1">Geopeptide</fullName>
    </submittedName>
</protein>